<dbReference type="InterPro" id="IPR036396">
    <property type="entry name" value="Cyt_P450_sf"/>
</dbReference>
<dbReference type="InterPro" id="IPR002397">
    <property type="entry name" value="Cyt_P450_B"/>
</dbReference>
<dbReference type="PANTHER" id="PTHR46696:SF1">
    <property type="entry name" value="CYTOCHROME P450 YJIB-RELATED"/>
    <property type="match status" value="1"/>
</dbReference>
<sequence>MADLPEIDLTDPAVLRDPFTAHGQARERSALARLVVPGMAPMWGVTRHAECRAVLSDPARFALGPGTFAFKPPVSDDLAPYLRSMQEMEGPDHTRLRRLVAPAFTPRRAAEFRPRIEAIVDELLDDLCAHAARGPADLLTHVARPLPMAVICELVGIPDSDRPRWQDYGAAVAAGAGAAFTDALPGVVEGARAAVAARRAHPRDDIVSDLVRVQAEDGARLSDVELVSLVWQLVLGGQTPTNLLANAVDALLAHPAQLTALRADPGLAPQAVEELMRWCGPQLLALPRFTTQEVELAGVRIGVGEPVVVMIAAANRDPRAFPDAGTLDVTRTAPAPHLGFAHGPHFCLGAAFARVQTEVALTALLRRAPRLALAGEVRPGSDGGTWRLRALPVTL</sequence>
<dbReference type="PRINTS" id="PR00359">
    <property type="entry name" value="BP450"/>
</dbReference>
<keyword evidence="3" id="KW-1185">Reference proteome</keyword>
<dbReference type="Gene3D" id="1.10.630.10">
    <property type="entry name" value="Cytochrome P450"/>
    <property type="match status" value="1"/>
</dbReference>
<evidence type="ECO:0000313" key="3">
    <source>
        <dbReference type="Proteomes" id="UP001499967"/>
    </source>
</evidence>
<gene>
    <name evidence="2" type="ORF">GCM10009559_57050</name>
</gene>
<organism evidence="2 3">
    <name type="scientific">Pseudonocardia zijingensis</name>
    <dbReference type="NCBI Taxonomy" id="153376"/>
    <lineage>
        <taxon>Bacteria</taxon>
        <taxon>Bacillati</taxon>
        <taxon>Actinomycetota</taxon>
        <taxon>Actinomycetes</taxon>
        <taxon>Pseudonocardiales</taxon>
        <taxon>Pseudonocardiaceae</taxon>
        <taxon>Pseudonocardia</taxon>
    </lineage>
</organism>
<dbReference type="EMBL" id="BAAAHP010000178">
    <property type="protein sequence ID" value="GAA0897080.1"/>
    <property type="molecule type" value="Genomic_DNA"/>
</dbReference>
<evidence type="ECO:0000313" key="2">
    <source>
        <dbReference type="EMBL" id="GAA0897080.1"/>
    </source>
</evidence>
<dbReference type="PANTHER" id="PTHR46696">
    <property type="entry name" value="P450, PUTATIVE (EUROFUNG)-RELATED"/>
    <property type="match status" value="1"/>
</dbReference>
<accession>A0ABP3YKR6</accession>
<dbReference type="RefSeq" id="WP_343944706.1">
    <property type="nucleotide sequence ID" value="NZ_BAAAHP010000178.1"/>
</dbReference>
<dbReference type="CDD" id="cd11029">
    <property type="entry name" value="CYP107-like"/>
    <property type="match status" value="1"/>
</dbReference>
<name>A0ABP3YKR6_9PSEU</name>
<proteinExistence type="inferred from homology"/>
<dbReference type="Proteomes" id="UP001499967">
    <property type="component" value="Unassembled WGS sequence"/>
</dbReference>
<dbReference type="InterPro" id="IPR001128">
    <property type="entry name" value="Cyt_P450"/>
</dbReference>
<evidence type="ECO:0000256" key="1">
    <source>
        <dbReference type="ARBA" id="ARBA00010617"/>
    </source>
</evidence>
<protein>
    <submittedName>
        <fullName evidence="2">Cytochrome P450</fullName>
    </submittedName>
</protein>
<comment type="caution">
    <text evidence="2">The sequence shown here is derived from an EMBL/GenBank/DDBJ whole genome shotgun (WGS) entry which is preliminary data.</text>
</comment>
<dbReference type="SUPFAM" id="SSF48264">
    <property type="entry name" value="Cytochrome P450"/>
    <property type="match status" value="1"/>
</dbReference>
<dbReference type="Pfam" id="PF00067">
    <property type="entry name" value="p450"/>
    <property type="match status" value="1"/>
</dbReference>
<reference evidence="3" key="1">
    <citation type="journal article" date="2019" name="Int. J. Syst. Evol. Microbiol.">
        <title>The Global Catalogue of Microorganisms (GCM) 10K type strain sequencing project: providing services to taxonomists for standard genome sequencing and annotation.</title>
        <authorList>
            <consortium name="The Broad Institute Genomics Platform"/>
            <consortium name="The Broad Institute Genome Sequencing Center for Infectious Disease"/>
            <person name="Wu L."/>
            <person name="Ma J."/>
        </authorList>
    </citation>
    <scope>NUCLEOTIDE SEQUENCE [LARGE SCALE GENOMIC DNA]</scope>
    <source>
        <strain evidence="3">JCM 11117</strain>
    </source>
</reference>
<comment type="similarity">
    <text evidence="1">Belongs to the cytochrome P450 family.</text>
</comment>